<gene>
    <name evidence="2" type="ORF">SDJN03_15890</name>
</gene>
<evidence type="ECO:0000313" key="3">
    <source>
        <dbReference type="Proteomes" id="UP000685013"/>
    </source>
</evidence>
<keyword evidence="1" id="KW-0732">Signal</keyword>
<dbReference type="AlphaFoldDB" id="A0AAV6N400"/>
<feature type="signal peptide" evidence="1">
    <location>
        <begin position="1"/>
        <end position="30"/>
    </location>
</feature>
<sequence>MAAMSLNASTMKLAVVFLVCLAIFSPSTKTLVTANFDADFNIIGCIPFVAEGAMCAVEALKAPTSAVKTCCEAVLKLNECDSNIFKSIPQSDMDIVKQVCDAL</sequence>
<protein>
    <submittedName>
        <fullName evidence="2">Uncharacterized protein</fullName>
    </submittedName>
</protein>
<proteinExistence type="predicted"/>
<evidence type="ECO:0000313" key="2">
    <source>
        <dbReference type="EMBL" id="KAG6590467.1"/>
    </source>
</evidence>
<organism evidence="2 3">
    <name type="scientific">Cucurbita argyrosperma subsp. sororia</name>
    <dbReference type="NCBI Taxonomy" id="37648"/>
    <lineage>
        <taxon>Eukaryota</taxon>
        <taxon>Viridiplantae</taxon>
        <taxon>Streptophyta</taxon>
        <taxon>Embryophyta</taxon>
        <taxon>Tracheophyta</taxon>
        <taxon>Spermatophyta</taxon>
        <taxon>Magnoliopsida</taxon>
        <taxon>eudicotyledons</taxon>
        <taxon>Gunneridae</taxon>
        <taxon>Pentapetalae</taxon>
        <taxon>rosids</taxon>
        <taxon>fabids</taxon>
        <taxon>Cucurbitales</taxon>
        <taxon>Cucurbitaceae</taxon>
        <taxon>Cucurbiteae</taxon>
        <taxon>Cucurbita</taxon>
    </lineage>
</organism>
<feature type="chain" id="PRO_5043989242" evidence="1">
    <location>
        <begin position="31"/>
        <end position="103"/>
    </location>
</feature>
<evidence type="ECO:0000256" key="1">
    <source>
        <dbReference type="SAM" id="SignalP"/>
    </source>
</evidence>
<reference evidence="2 3" key="1">
    <citation type="journal article" date="2021" name="Hortic Res">
        <title>The domestication of Cucurbita argyrosperma as revealed by the genome of its wild relative.</title>
        <authorList>
            <person name="Barrera-Redondo J."/>
            <person name="Sanchez-de la Vega G."/>
            <person name="Aguirre-Liguori J.A."/>
            <person name="Castellanos-Morales G."/>
            <person name="Gutierrez-Guerrero Y.T."/>
            <person name="Aguirre-Dugua X."/>
            <person name="Aguirre-Planter E."/>
            <person name="Tenaillon M.I."/>
            <person name="Lira-Saade R."/>
            <person name="Eguiarte L.E."/>
        </authorList>
    </citation>
    <scope>NUCLEOTIDE SEQUENCE [LARGE SCALE GENOMIC DNA]</scope>
    <source>
        <strain evidence="2">JBR-2021</strain>
    </source>
</reference>
<name>A0AAV6N400_9ROSI</name>
<feature type="non-terminal residue" evidence="2">
    <location>
        <position position="1"/>
    </location>
</feature>
<keyword evidence="3" id="KW-1185">Reference proteome</keyword>
<accession>A0AAV6N400</accession>
<comment type="caution">
    <text evidence="2">The sequence shown here is derived from an EMBL/GenBank/DDBJ whole genome shotgun (WGS) entry which is preliminary data.</text>
</comment>
<dbReference type="EMBL" id="JAGKQH010000010">
    <property type="protein sequence ID" value="KAG6590467.1"/>
    <property type="molecule type" value="Genomic_DNA"/>
</dbReference>
<dbReference type="Proteomes" id="UP000685013">
    <property type="component" value="Chromosome 10"/>
</dbReference>